<comment type="caution">
    <text evidence="1">The sequence shown here is derived from an EMBL/GenBank/DDBJ whole genome shotgun (WGS) entry which is preliminary data.</text>
</comment>
<evidence type="ECO:0000313" key="2">
    <source>
        <dbReference type="Proteomes" id="UP000033858"/>
    </source>
</evidence>
<evidence type="ECO:0000313" key="1">
    <source>
        <dbReference type="EMBL" id="KKR86061.1"/>
    </source>
</evidence>
<dbReference type="Proteomes" id="UP000033858">
    <property type="component" value="Unassembled WGS sequence"/>
</dbReference>
<dbReference type="AlphaFoldDB" id="A0A0G0UF70"/>
<accession>A0A0G0UF70</accession>
<name>A0A0G0UF70_9BACT</name>
<gene>
    <name evidence="1" type="ORF">UU32_C0023G0004</name>
</gene>
<proteinExistence type="predicted"/>
<dbReference type="EMBL" id="LCAE01000023">
    <property type="protein sequence ID" value="KKR86061.1"/>
    <property type="molecule type" value="Genomic_DNA"/>
</dbReference>
<sequence>MDVLNSEIQAHKHVENVQASAASKLKSLGLSRFADDFLLFQLPYGTASENLDINMTLYSVILKRELDVMETSGDITRFSRETYVGKSGSTNLIRTRVGDALWSTFEYGGKTGEVFEAKIDPSKQGGVSWLELLRRDVQTAGLESKFMGQVMSQVALLSDFEVSQAVLKVSKKGILPTSTEFVMSFTEPNPTQFPAIGFSLMQEGGRVYASTGPDIKNAFMVFNSQSGTHKKLGEYFRKLSINSGFKGSDNIKTGKHFTSSWVRLG</sequence>
<organism evidence="1 2">
    <name type="scientific">Candidatus Woesebacteria bacterium GW2011_GWB1_41_10</name>
    <dbReference type="NCBI Taxonomy" id="1618577"/>
    <lineage>
        <taxon>Bacteria</taxon>
        <taxon>Candidatus Woeseibacteriota</taxon>
    </lineage>
</organism>
<protein>
    <submittedName>
        <fullName evidence="1">Uncharacterized protein</fullName>
    </submittedName>
</protein>
<reference evidence="1 2" key="1">
    <citation type="journal article" date="2015" name="Nature">
        <title>rRNA introns, odd ribosomes, and small enigmatic genomes across a large radiation of phyla.</title>
        <authorList>
            <person name="Brown C.T."/>
            <person name="Hug L.A."/>
            <person name="Thomas B.C."/>
            <person name="Sharon I."/>
            <person name="Castelle C.J."/>
            <person name="Singh A."/>
            <person name="Wilkins M.J."/>
            <person name="Williams K.H."/>
            <person name="Banfield J.F."/>
        </authorList>
    </citation>
    <scope>NUCLEOTIDE SEQUENCE [LARGE SCALE GENOMIC DNA]</scope>
</reference>